<comment type="cofactor">
    <cofactor evidence="1">
        <name>heme</name>
        <dbReference type="ChEBI" id="CHEBI:30413"/>
    </cofactor>
</comment>
<dbReference type="InterPro" id="IPR017972">
    <property type="entry name" value="Cyt_P450_CS"/>
</dbReference>
<keyword evidence="4 8" id="KW-0479">Metal-binding</keyword>
<dbReference type="InterPro" id="IPR001128">
    <property type="entry name" value="Cyt_P450"/>
</dbReference>
<dbReference type="InterPro" id="IPR050196">
    <property type="entry name" value="Cytochrome_P450_Monoox"/>
</dbReference>
<evidence type="ECO:0008006" key="12">
    <source>
        <dbReference type="Google" id="ProtNLM"/>
    </source>
</evidence>
<keyword evidence="3 8" id="KW-0349">Heme</keyword>
<dbReference type="PANTHER" id="PTHR24291:SF50">
    <property type="entry name" value="BIFUNCTIONAL ALBAFLAVENONE MONOOXYGENASE_TERPENE SYNTHASE"/>
    <property type="match status" value="1"/>
</dbReference>
<sequence length="493" mass="56718">MFLSTWFFLPTIFAYLVFHLLWHQHKKRILPECIPILPTLPLIGSVHHLLQDRDLLQLIRKWHLKLGPIFGLSLFGIPAVVLNEPSYLQKILSSSEPGHLTRPSLHTSALMPPKFHVGVLPSNGEKWKSQRMIVGKGFTHEALKSYLPIFNLHGKRLISELKNILPENEGEAITQLQDLLVHTALRININVITGNNVKGDDESSQFLQDFHFIEDTVANFVTSPWFAIPPFSWWYRTRKAEVGKKAGNCERFLQKMLKQCKNGEEDPSFQSMMRVMLNQGVCEEDLISECLWLSFAGSNTVGLTLLFTLFNLALHVDHQEKCREEVDGVFSEVEEKGGNLGNDDIFKLLYLDRCIKESQRMFSVIPFSTRQLQSSFKLDENVELSKGTFVFASHDAVHINPKVFPNPEKFDPDRFLPENIRTRSSYAFTPFSAGRRDCIGAKFAMLEMKVVLAWVLRHFELETLDSYDNVECQYNVAVSPKRLIRFRLKERKL</sequence>
<evidence type="ECO:0000256" key="6">
    <source>
        <dbReference type="ARBA" id="ARBA00023004"/>
    </source>
</evidence>
<name>A0ABP1QZW7_9HEXA</name>
<gene>
    <name evidence="10" type="ORF">ODALV1_LOCUS15589</name>
</gene>
<dbReference type="Proteomes" id="UP001642540">
    <property type="component" value="Unassembled WGS sequence"/>
</dbReference>
<dbReference type="PROSITE" id="PS00086">
    <property type="entry name" value="CYTOCHROME_P450"/>
    <property type="match status" value="1"/>
</dbReference>
<keyword evidence="7 8" id="KW-0503">Monooxygenase</keyword>
<evidence type="ECO:0000256" key="7">
    <source>
        <dbReference type="ARBA" id="ARBA00023033"/>
    </source>
</evidence>
<evidence type="ECO:0000313" key="10">
    <source>
        <dbReference type="EMBL" id="CAL8112315.1"/>
    </source>
</evidence>
<dbReference type="SUPFAM" id="SSF48264">
    <property type="entry name" value="Cytochrome P450"/>
    <property type="match status" value="1"/>
</dbReference>
<evidence type="ECO:0000256" key="4">
    <source>
        <dbReference type="ARBA" id="ARBA00022723"/>
    </source>
</evidence>
<dbReference type="InterPro" id="IPR036396">
    <property type="entry name" value="Cyt_P450_sf"/>
</dbReference>
<dbReference type="PRINTS" id="PR00385">
    <property type="entry name" value="P450"/>
</dbReference>
<feature type="transmembrane region" description="Helical" evidence="9">
    <location>
        <begin position="6"/>
        <end position="22"/>
    </location>
</feature>
<dbReference type="PRINTS" id="PR00463">
    <property type="entry name" value="EP450I"/>
</dbReference>
<dbReference type="Pfam" id="PF00067">
    <property type="entry name" value="p450"/>
    <property type="match status" value="1"/>
</dbReference>
<comment type="similarity">
    <text evidence="2 8">Belongs to the cytochrome P450 family.</text>
</comment>
<evidence type="ECO:0000256" key="2">
    <source>
        <dbReference type="ARBA" id="ARBA00010617"/>
    </source>
</evidence>
<evidence type="ECO:0000256" key="1">
    <source>
        <dbReference type="ARBA" id="ARBA00001971"/>
    </source>
</evidence>
<keyword evidence="5 8" id="KW-0560">Oxidoreductase</keyword>
<organism evidence="10 11">
    <name type="scientific">Orchesella dallaii</name>
    <dbReference type="NCBI Taxonomy" id="48710"/>
    <lineage>
        <taxon>Eukaryota</taxon>
        <taxon>Metazoa</taxon>
        <taxon>Ecdysozoa</taxon>
        <taxon>Arthropoda</taxon>
        <taxon>Hexapoda</taxon>
        <taxon>Collembola</taxon>
        <taxon>Entomobryomorpha</taxon>
        <taxon>Entomobryoidea</taxon>
        <taxon>Orchesellidae</taxon>
        <taxon>Orchesellinae</taxon>
        <taxon>Orchesella</taxon>
    </lineage>
</organism>
<proteinExistence type="inferred from homology"/>
<evidence type="ECO:0000256" key="8">
    <source>
        <dbReference type="RuleBase" id="RU000461"/>
    </source>
</evidence>
<dbReference type="Gene3D" id="1.10.630.10">
    <property type="entry name" value="Cytochrome P450"/>
    <property type="match status" value="1"/>
</dbReference>
<keyword evidence="9" id="KW-1133">Transmembrane helix</keyword>
<accession>A0ABP1QZW7</accession>
<keyword evidence="11" id="KW-1185">Reference proteome</keyword>
<keyword evidence="6 8" id="KW-0408">Iron</keyword>
<evidence type="ECO:0000256" key="3">
    <source>
        <dbReference type="ARBA" id="ARBA00022617"/>
    </source>
</evidence>
<reference evidence="10 11" key="1">
    <citation type="submission" date="2024-08" db="EMBL/GenBank/DDBJ databases">
        <authorList>
            <person name="Cucini C."/>
            <person name="Frati F."/>
        </authorList>
    </citation>
    <scope>NUCLEOTIDE SEQUENCE [LARGE SCALE GENOMIC DNA]</scope>
</reference>
<protein>
    <recommendedName>
        <fullName evidence="12">Cytochrome P450</fullName>
    </recommendedName>
</protein>
<dbReference type="InterPro" id="IPR002401">
    <property type="entry name" value="Cyt_P450_E_grp-I"/>
</dbReference>
<evidence type="ECO:0000256" key="9">
    <source>
        <dbReference type="SAM" id="Phobius"/>
    </source>
</evidence>
<keyword evidence="9" id="KW-0472">Membrane</keyword>
<evidence type="ECO:0000256" key="5">
    <source>
        <dbReference type="ARBA" id="ARBA00023002"/>
    </source>
</evidence>
<keyword evidence="9" id="KW-0812">Transmembrane</keyword>
<comment type="caution">
    <text evidence="10">The sequence shown here is derived from an EMBL/GenBank/DDBJ whole genome shotgun (WGS) entry which is preliminary data.</text>
</comment>
<feature type="transmembrane region" description="Helical" evidence="9">
    <location>
        <begin position="29"/>
        <end position="50"/>
    </location>
</feature>
<dbReference type="PANTHER" id="PTHR24291">
    <property type="entry name" value="CYTOCHROME P450 FAMILY 4"/>
    <property type="match status" value="1"/>
</dbReference>
<evidence type="ECO:0000313" key="11">
    <source>
        <dbReference type="Proteomes" id="UP001642540"/>
    </source>
</evidence>
<dbReference type="EMBL" id="CAXLJM020000048">
    <property type="protein sequence ID" value="CAL8112315.1"/>
    <property type="molecule type" value="Genomic_DNA"/>
</dbReference>